<evidence type="ECO:0000313" key="2">
    <source>
        <dbReference type="EMBL" id="CAJ1498907.1"/>
    </source>
</evidence>
<dbReference type="Proteomes" id="UP001190465">
    <property type="component" value="Chromosome"/>
</dbReference>
<evidence type="ECO:0000256" key="1">
    <source>
        <dbReference type="SAM" id="MobiDB-lite"/>
    </source>
</evidence>
<sequence length="75" mass="7856">MADAERDPRPVVPDALAVGLDAAMRGEPRRVGPGELSGDAGQPRHYNPITTGEARVKVNRGTVGRPDGPSIKLAD</sequence>
<keyword evidence="3" id="KW-1185">Reference proteome</keyword>
<accession>A0ABM9LH01</accession>
<organism evidence="2 3">
    <name type="scientific">[Mycobacterium] burgundiense</name>
    <dbReference type="NCBI Taxonomy" id="3064286"/>
    <lineage>
        <taxon>Bacteria</taxon>
        <taxon>Bacillati</taxon>
        <taxon>Actinomycetota</taxon>
        <taxon>Actinomycetes</taxon>
        <taxon>Mycobacteriales</taxon>
        <taxon>Mycobacteriaceae</taxon>
        <taxon>Mycolicibacterium</taxon>
    </lineage>
</organism>
<dbReference type="RefSeq" id="WP_308481532.1">
    <property type="nucleotide sequence ID" value="NZ_OY726397.1"/>
</dbReference>
<proteinExistence type="predicted"/>
<gene>
    <name evidence="2" type="ORF">MU0053_001275</name>
</gene>
<name>A0ABM9LH01_9MYCO</name>
<protein>
    <submittedName>
        <fullName evidence="2">Uncharacterized protein</fullName>
    </submittedName>
</protein>
<evidence type="ECO:0000313" key="3">
    <source>
        <dbReference type="Proteomes" id="UP001190465"/>
    </source>
</evidence>
<dbReference type="EMBL" id="OY726397">
    <property type="protein sequence ID" value="CAJ1498907.1"/>
    <property type="molecule type" value="Genomic_DNA"/>
</dbReference>
<reference evidence="2 3" key="1">
    <citation type="submission" date="2023-08" db="EMBL/GenBank/DDBJ databases">
        <authorList>
            <person name="Folkvardsen B D."/>
            <person name="Norman A."/>
        </authorList>
    </citation>
    <scope>NUCLEOTIDE SEQUENCE [LARGE SCALE GENOMIC DNA]</scope>
    <source>
        <strain evidence="2 3">Mu0053</strain>
    </source>
</reference>
<feature type="region of interest" description="Disordered" evidence="1">
    <location>
        <begin position="20"/>
        <end position="51"/>
    </location>
</feature>